<feature type="compositionally biased region" description="Low complexity" evidence="1">
    <location>
        <begin position="231"/>
        <end position="240"/>
    </location>
</feature>
<evidence type="ECO:0000313" key="2">
    <source>
        <dbReference type="EMBL" id="KAK4034401.1"/>
    </source>
</evidence>
<dbReference type="AlphaFoldDB" id="A0AAN6PDL7"/>
<feature type="compositionally biased region" description="Basic residues" evidence="1">
    <location>
        <begin position="478"/>
        <end position="494"/>
    </location>
</feature>
<feature type="compositionally biased region" description="Polar residues" evidence="1">
    <location>
        <begin position="70"/>
        <end position="91"/>
    </location>
</feature>
<feature type="compositionally biased region" description="Polar residues" evidence="1">
    <location>
        <begin position="1"/>
        <end position="55"/>
    </location>
</feature>
<feature type="region of interest" description="Disordered" evidence="1">
    <location>
        <begin position="196"/>
        <end position="218"/>
    </location>
</feature>
<evidence type="ECO:0000256" key="1">
    <source>
        <dbReference type="SAM" id="MobiDB-lite"/>
    </source>
</evidence>
<feature type="compositionally biased region" description="Polar residues" evidence="1">
    <location>
        <begin position="151"/>
        <end position="169"/>
    </location>
</feature>
<feature type="region of interest" description="Disordered" evidence="1">
    <location>
        <begin position="231"/>
        <end position="281"/>
    </location>
</feature>
<name>A0AAN6PDL7_9PEZI</name>
<keyword evidence="3" id="KW-1185">Reference proteome</keyword>
<accession>A0AAN6PDL7</accession>
<feature type="compositionally biased region" description="Basic and acidic residues" evidence="1">
    <location>
        <begin position="441"/>
        <end position="453"/>
    </location>
</feature>
<reference evidence="3" key="1">
    <citation type="journal article" date="2023" name="Mol. Phylogenet. Evol.">
        <title>Genome-scale phylogeny and comparative genomics of the fungal order Sordariales.</title>
        <authorList>
            <person name="Hensen N."/>
            <person name="Bonometti L."/>
            <person name="Westerberg I."/>
            <person name="Brannstrom I.O."/>
            <person name="Guillou S."/>
            <person name="Cros-Aarteil S."/>
            <person name="Calhoun S."/>
            <person name="Haridas S."/>
            <person name="Kuo A."/>
            <person name="Mondo S."/>
            <person name="Pangilinan J."/>
            <person name="Riley R."/>
            <person name="LaButti K."/>
            <person name="Andreopoulos B."/>
            <person name="Lipzen A."/>
            <person name="Chen C."/>
            <person name="Yan M."/>
            <person name="Daum C."/>
            <person name="Ng V."/>
            <person name="Clum A."/>
            <person name="Steindorff A."/>
            <person name="Ohm R.A."/>
            <person name="Martin F."/>
            <person name="Silar P."/>
            <person name="Natvig D.O."/>
            <person name="Lalanne C."/>
            <person name="Gautier V."/>
            <person name="Ament-Velasquez S.L."/>
            <person name="Kruys A."/>
            <person name="Hutchinson M.I."/>
            <person name="Powell A.J."/>
            <person name="Barry K."/>
            <person name="Miller A.N."/>
            <person name="Grigoriev I.V."/>
            <person name="Debuchy R."/>
            <person name="Gladieux P."/>
            <person name="Hiltunen Thoren M."/>
            <person name="Johannesson H."/>
        </authorList>
    </citation>
    <scope>NUCLEOTIDE SEQUENCE [LARGE SCALE GENOMIC DNA]</scope>
    <source>
        <strain evidence="3">CBS 284.82</strain>
    </source>
</reference>
<dbReference type="EMBL" id="MU854481">
    <property type="protein sequence ID" value="KAK4034401.1"/>
    <property type="molecule type" value="Genomic_DNA"/>
</dbReference>
<evidence type="ECO:0000313" key="3">
    <source>
        <dbReference type="Proteomes" id="UP001303115"/>
    </source>
</evidence>
<feature type="compositionally biased region" description="Polar residues" evidence="1">
    <location>
        <begin position="117"/>
        <end position="127"/>
    </location>
</feature>
<feature type="compositionally biased region" description="Polar residues" evidence="1">
    <location>
        <begin position="245"/>
        <end position="257"/>
    </location>
</feature>
<feature type="region of interest" description="Disordered" evidence="1">
    <location>
        <begin position="438"/>
        <end position="573"/>
    </location>
</feature>
<sequence length="573" mass="60289">MSSSPPISPQRESLLQDPNSPLDNAQQGQQGSAHDNATEQNTRTARSVSADSISAKSIPARFMYYGPVSANGNGESSRKPNTQSNADQGSINPGGISVDAEAPSGPARELLLLLQQTGTAESSTSQAHLAGRNANGHHGSSQRHNARDTTARGNATEGNTTPDSAHPTSLTADMDAVLARFQAMDLDMRQTLTAYRSTSQPEVAGPSPTPPSPSRVSLASDATTLLVAATPTEATQPPAAVEQVDASTQTEELASTQGAAHGDTSTAGTDAATQTEPAAELSRRRMAFSIARRVVIPALKQNPDSMVEFIFPCLSNSNGQPGGWTEPQEEDVAAWCAQAMLQSKESPHNAAVTWLVGRTPVAHLVASWEYASEWQFARRLVVVIGILLSEGLAASEINAPSTVDITNWLRLVRATNILRKFVYMQLGDALICQCDDGDEVESGKGRDKGKGKATEAGVGQAGPADEAEGSAANAGNPGRKRKRKRKRGGKKAKGKAAEDGVEQSAPEDEEEGSDPETGEDQSQESDGEETVVDQGPATAAGVERPGPVDEPGECSKAPNLGKNQKYKPRHKRP</sequence>
<gene>
    <name evidence="2" type="ORF">C8A01DRAFT_39127</name>
</gene>
<feature type="compositionally biased region" description="Basic residues" evidence="1">
    <location>
        <begin position="564"/>
        <end position="573"/>
    </location>
</feature>
<feature type="compositionally biased region" description="Acidic residues" evidence="1">
    <location>
        <begin position="499"/>
        <end position="531"/>
    </location>
</feature>
<protein>
    <submittedName>
        <fullName evidence="2">Uncharacterized protein</fullName>
    </submittedName>
</protein>
<feature type="region of interest" description="Disordered" evidence="1">
    <location>
        <begin position="117"/>
        <end position="169"/>
    </location>
</feature>
<feature type="compositionally biased region" description="Low complexity" evidence="1">
    <location>
        <begin position="258"/>
        <end position="275"/>
    </location>
</feature>
<comment type="caution">
    <text evidence="2">The sequence shown here is derived from an EMBL/GenBank/DDBJ whole genome shotgun (WGS) entry which is preliminary data.</text>
</comment>
<feature type="region of interest" description="Disordered" evidence="1">
    <location>
        <begin position="1"/>
        <end position="102"/>
    </location>
</feature>
<dbReference type="Proteomes" id="UP001303115">
    <property type="component" value="Unassembled WGS sequence"/>
</dbReference>
<proteinExistence type="predicted"/>
<organism evidence="2 3">
    <name type="scientific">Parachaetomium inaequale</name>
    <dbReference type="NCBI Taxonomy" id="2588326"/>
    <lineage>
        <taxon>Eukaryota</taxon>
        <taxon>Fungi</taxon>
        <taxon>Dikarya</taxon>
        <taxon>Ascomycota</taxon>
        <taxon>Pezizomycotina</taxon>
        <taxon>Sordariomycetes</taxon>
        <taxon>Sordariomycetidae</taxon>
        <taxon>Sordariales</taxon>
        <taxon>Chaetomiaceae</taxon>
        <taxon>Parachaetomium</taxon>
    </lineage>
</organism>